<feature type="transmembrane region" description="Helical" evidence="1">
    <location>
        <begin position="80"/>
        <end position="101"/>
    </location>
</feature>
<evidence type="ECO:0000313" key="2">
    <source>
        <dbReference type="EnsemblMetazoa" id="SCAU004849-PA"/>
    </source>
</evidence>
<feature type="transmembrane region" description="Helical" evidence="1">
    <location>
        <begin position="113"/>
        <end position="134"/>
    </location>
</feature>
<dbReference type="AlphaFoldDB" id="A0A1I8P4U4"/>
<evidence type="ECO:0000313" key="3">
    <source>
        <dbReference type="Proteomes" id="UP000095300"/>
    </source>
</evidence>
<dbReference type="KEGG" id="scac:106093970"/>
<dbReference type="EnsemblMetazoa" id="SCAU004849-RA">
    <property type="protein sequence ID" value="SCAU004849-PA"/>
    <property type="gene ID" value="SCAU004849"/>
</dbReference>
<gene>
    <name evidence="2" type="primary">106093970</name>
</gene>
<reference evidence="2" key="1">
    <citation type="submission" date="2020-05" db="UniProtKB">
        <authorList>
            <consortium name="EnsemblMetazoa"/>
        </authorList>
    </citation>
    <scope>IDENTIFICATION</scope>
    <source>
        <strain evidence="2">USDA</strain>
    </source>
</reference>
<accession>A0A1I8P4U4</accession>
<dbReference type="VEuPathDB" id="VectorBase:SCAU004849"/>
<sequence>MSLVNLAHHGILVAVVTILMSFVVLQREIATLRYIFVIRNSYDFGLQYILTHVGLFALAVLATLTAALMIWGIVKKYHKLFVPWLILYGVAALLFSFKIWYDICTKYESFEDILLGIIIMGIQIIVFHPIYILFADIRFESQIIPDEMEAMYRPHKYHSYDDFLRKTSL</sequence>
<dbReference type="Proteomes" id="UP000095300">
    <property type="component" value="Unassembled WGS sequence"/>
</dbReference>
<keyword evidence="1" id="KW-0812">Transmembrane</keyword>
<feature type="transmembrane region" description="Helical" evidence="1">
    <location>
        <begin position="46"/>
        <end position="74"/>
    </location>
</feature>
<protein>
    <submittedName>
        <fullName evidence="2">Uncharacterized protein</fullName>
    </submittedName>
</protein>
<keyword evidence="3" id="KW-1185">Reference proteome</keyword>
<dbReference type="OrthoDB" id="8118226at2759"/>
<organism evidence="2 3">
    <name type="scientific">Stomoxys calcitrans</name>
    <name type="common">Stable fly</name>
    <name type="synonym">Conops calcitrans</name>
    <dbReference type="NCBI Taxonomy" id="35570"/>
    <lineage>
        <taxon>Eukaryota</taxon>
        <taxon>Metazoa</taxon>
        <taxon>Ecdysozoa</taxon>
        <taxon>Arthropoda</taxon>
        <taxon>Hexapoda</taxon>
        <taxon>Insecta</taxon>
        <taxon>Pterygota</taxon>
        <taxon>Neoptera</taxon>
        <taxon>Endopterygota</taxon>
        <taxon>Diptera</taxon>
        <taxon>Brachycera</taxon>
        <taxon>Muscomorpha</taxon>
        <taxon>Muscoidea</taxon>
        <taxon>Muscidae</taxon>
        <taxon>Stomoxys</taxon>
    </lineage>
</organism>
<proteinExistence type="predicted"/>
<feature type="transmembrane region" description="Helical" evidence="1">
    <location>
        <begin position="6"/>
        <end position="25"/>
    </location>
</feature>
<keyword evidence="1" id="KW-0472">Membrane</keyword>
<evidence type="ECO:0000256" key="1">
    <source>
        <dbReference type="SAM" id="Phobius"/>
    </source>
</evidence>
<name>A0A1I8P4U4_STOCA</name>
<keyword evidence="1" id="KW-1133">Transmembrane helix</keyword>
<dbReference type="Pfam" id="PF15860">
    <property type="entry name" value="DUF4728"/>
    <property type="match status" value="1"/>
</dbReference>
<dbReference type="InterPro" id="IPR031720">
    <property type="entry name" value="DUF4728"/>
</dbReference>